<dbReference type="PANTHER" id="PTHR45647">
    <property type="entry name" value="OS02G0152300 PROTEIN"/>
    <property type="match status" value="1"/>
</dbReference>
<evidence type="ECO:0000313" key="16">
    <source>
        <dbReference type="Proteomes" id="UP000596660"/>
    </source>
</evidence>
<dbReference type="GO" id="GO:0061630">
    <property type="term" value="F:ubiquitin protein ligase activity"/>
    <property type="evidence" value="ECO:0007669"/>
    <property type="project" value="UniProtKB-EC"/>
</dbReference>
<dbReference type="SMART" id="SM00220">
    <property type="entry name" value="S_TKc"/>
    <property type="match status" value="1"/>
</dbReference>
<proteinExistence type="predicted"/>
<dbReference type="PROSITE" id="PS51698">
    <property type="entry name" value="U_BOX"/>
    <property type="match status" value="1"/>
</dbReference>
<evidence type="ECO:0000259" key="14">
    <source>
        <dbReference type="PROSITE" id="PS51698"/>
    </source>
</evidence>
<evidence type="ECO:0000256" key="11">
    <source>
        <dbReference type="SAM" id="Coils"/>
    </source>
</evidence>
<dbReference type="InterPro" id="IPR051348">
    <property type="entry name" value="U-box_ubiquitin_ligases"/>
</dbReference>
<evidence type="ECO:0000259" key="13">
    <source>
        <dbReference type="PROSITE" id="PS50011"/>
    </source>
</evidence>
<dbReference type="PROSITE" id="PS00107">
    <property type="entry name" value="PROTEIN_KINASE_ATP"/>
    <property type="match status" value="1"/>
</dbReference>
<reference evidence="15" key="1">
    <citation type="journal article" date="2017" name="Nature">
        <title>The genome of Chenopodium quinoa.</title>
        <authorList>
            <person name="Jarvis D.E."/>
            <person name="Ho Y.S."/>
            <person name="Lightfoot D.J."/>
            <person name="Schmoeckel S.M."/>
            <person name="Li B."/>
            <person name="Borm T.J.A."/>
            <person name="Ohyanagi H."/>
            <person name="Mineta K."/>
            <person name="Michell C.T."/>
            <person name="Saber N."/>
            <person name="Kharbatia N.M."/>
            <person name="Rupper R.R."/>
            <person name="Sharp A.R."/>
            <person name="Dally N."/>
            <person name="Boughton B.A."/>
            <person name="Woo Y.H."/>
            <person name="Gao G."/>
            <person name="Schijlen E.G.W.M."/>
            <person name="Guo X."/>
            <person name="Momin A.A."/>
            <person name="Negrao S."/>
            <person name="Al-Babili S."/>
            <person name="Gehring C."/>
            <person name="Roessner U."/>
            <person name="Jung C."/>
            <person name="Murphy K."/>
            <person name="Arold S.T."/>
            <person name="Gojobori T."/>
            <person name="van der Linden C.G."/>
            <person name="van Loo E.N."/>
            <person name="Jellen E.N."/>
            <person name="Maughan P.J."/>
            <person name="Tester M."/>
        </authorList>
    </citation>
    <scope>NUCLEOTIDE SEQUENCE [LARGE SCALE GENOMIC DNA]</scope>
    <source>
        <strain evidence="15">cv. PI 614886</strain>
    </source>
</reference>
<keyword evidence="8" id="KW-0833">Ubl conjugation pathway</keyword>
<dbReference type="SMART" id="SM00504">
    <property type="entry name" value="Ubox"/>
    <property type="match status" value="1"/>
</dbReference>
<feature type="compositionally biased region" description="Polar residues" evidence="12">
    <location>
        <begin position="173"/>
        <end position="183"/>
    </location>
</feature>
<dbReference type="EnsemblPlants" id="AUR62015447-RA">
    <property type="protein sequence ID" value="AUR62015447-RA:cds"/>
    <property type="gene ID" value="AUR62015447"/>
</dbReference>
<dbReference type="InterPro" id="IPR013083">
    <property type="entry name" value="Znf_RING/FYVE/PHD"/>
</dbReference>
<dbReference type="GO" id="GO:0016567">
    <property type="term" value="P:protein ubiquitination"/>
    <property type="evidence" value="ECO:0007669"/>
    <property type="project" value="UniProtKB-UniPathway"/>
</dbReference>
<dbReference type="PANTHER" id="PTHR45647:SF15">
    <property type="entry name" value="U-BOX DOMAIN-CONTAINING PROTEIN 35"/>
    <property type="match status" value="1"/>
</dbReference>
<reference evidence="15" key="2">
    <citation type="submission" date="2021-03" db="UniProtKB">
        <authorList>
            <consortium name="EnsemblPlants"/>
        </authorList>
    </citation>
    <scope>IDENTIFICATION</scope>
</reference>
<feature type="domain" description="U-box" evidence="14">
    <location>
        <begin position="734"/>
        <end position="807"/>
    </location>
</feature>
<feature type="coiled-coil region" evidence="11">
    <location>
        <begin position="354"/>
        <end position="392"/>
    </location>
</feature>
<dbReference type="AlphaFoldDB" id="A0A803LMD6"/>
<evidence type="ECO:0000256" key="1">
    <source>
        <dbReference type="ARBA" id="ARBA00000900"/>
    </source>
</evidence>
<feature type="compositionally biased region" description="Low complexity" evidence="12">
    <location>
        <begin position="190"/>
        <end position="223"/>
    </location>
</feature>
<feature type="domain" description="Protein kinase" evidence="13">
    <location>
        <begin position="450"/>
        <end position="717"/>
    </location>
</feature>
<dbReference type="CDD" id="cd01989">
    <property type="entry name" value="USP_STK_Ubox_N"/>
    <property type="match status" value="1"/>
</dbReference>
<dbReference type="Gene3D" id="3.30.200.20">
    <property type="entry name" value="Phosphorylase Kinase, domain 1"/>
    <property type="match status" value="1"/>
</dbReference>
<evidence type="ECO:0000256" key="6">
    <source>
        <dbReference type="ARBA" id="ARBA00022741"/>
    </source>
</evidence>
<dbReference type="InterPro" id="IPR003613">
    <property type="entry name" value="Ubox_domain"/>
</dbReference>
<keyword evidence="16" id="KW-1185">Reference proteome</keyword>
<keyword evidence="5" id="KW-0808">Transferase</keyword>
<comment type="pathway">
    <text evidence="3">Protein modification; protein ubiquitination.</text>
</comment>
<dbReference type="InterPro" id="IPR017441">
    <property type="entry name" value="Protein_kinase_ATP_BS"/>
</dbReference>
<dbReference type="PROSITE" id="PS50011">
    <property type="entry name" value="PROTEIN_KINASE_DOM"/>
    <property type="match status" value="1"/>
</dbReference>
<dbReference type="Gene3D" id="1.10.510.10">
    <property type="entry name" value="Transferase(Phosphotransferase) domain 1"/>
    <property type="match status" value="1"/>
</dbReference>
<feature type="region of interest" description="Disordered" evidence="12">
    <location>
        <begin position="173"/>
        <end position="225"/>
    </location>
</feature>
<evidence type="ECO:0000256" key="5">
    <source>
        <dbReference type="ARBA" id="ARBA00022679"/>
    </source>
</evidence>
<dbReference type="InterPro" id="IPR000719">
    <property type="entry name" value="Prot_kinase_dom"/>
</dbReference>
<evidence type="ECO:0000256" key="10">
    <source>
        <dbReference type="PROSITE-ProRule" id="PRU10141"/>
    </source>
</evidence>
<evidence type="ECO:0000256" key="9">
    <source>
        <dbReference type="ARBA" id="ARBA00022840"/>
    </source>
</evidence>
<dbReference type="UniPathway" id="UPA00143"/>
<keyword evidence="7" id="KW-0418">Kinase</keyword>
<keyword evidence="11" id="KW-0175">Coiled coil</keyword>
<dbReference type="Gene3D" id="3.30.40.10">
    <property type="entry name" value="Zinc/RING finger domain, C3HC4 (zinc finger)"/>
    <property type="match status" value="1"/>
</dbReference>
<protein>
    <recommendedName>
        <fullName evidence="4">RING-type E3 ubiquitin transferase</fullName>
        <ecNumber evidence="4">2.3.2.27</ecNumber>
    </recommendedName>
</protein>
<dbReference type="Pfam" id="PF04564">
    <property type="entry name" value="U-box"/>
    <property type="match status" value="1"/>
</dbReference>
<dbReference type="EC" id="2.3.2.27" evidence="4"/>
<dbReference type="CDD" id="cd14066">
    <property type="entry name" value="STKc_IRAK"/>
    <property type="match status" value="1"/>
</dbReference>
<keyword evidence="9 10" id="KW-0067">ATP-binding</keyword>
<keyword evidence="6 10" id="KW-0547">Nucleotide-binding</keyword>
<sequence length="823" mass="91869">MDKGKGSSGSRVIAIALNGGAKSKYIVRWAIEKFIPEGNVAFKLFHVFPKITGVPTPMGNLIPLPQVRDDVAVAYKKEIEWQRTEMIMPFQRLLNSKKVQAELVLIESEDVAIGIATEITRHGIKELVIGASSNGLFARRVKGQLLSSVVSDCAPKFCTVYVVSKGKLEALRPSNTNMETNGNIVEHESTATNSTNSSSRYTNSTFDPGSTYSESPSSSPIGSLKHPDSLSCVKNGYNNSGISSAELASFQSANTRNVDDASISYVGTLTSQRSTFKTVEADTESWITDQASTRISSSCCGQASASRSLPASSVTQGNVNLELEKMRIELRHIRGMYSIAQNEAIDATRRLGDLSKLRNEEAMKLKEINEKEEKAKELAKVEKEKFEAAKREADYARERAHREVMQRREAEHKAARDVKEREKLKNVLGEPVYNYQKFSWEEIVSATNSFDEELKIGEGSYGSVYKCKLHYSTVAIKVLHSKEGAESKQFHQELEILSKIRHPHLLLLLGACPEQGCLVYEYMENGSLEDRLLRKNDSPPIPWYERFRIAWEVASALAFLHNNKPKAIIHRDLKPANILLDQNLVSKIGDAGLCTMLNVDPSSLSTLTLYKDTSPVGTLCYIDPEYQRTGLISMKADVYALGMVILQLLTAKPAVGITHVVEDAIKGGRLMQILDKNAGRWPLRETAEMALLGIQCAELRRKDRPDLKNILPILERMKDIAEKARNLVAMILVAPPSHFICPILKDIMDDPCVASDGYTYDRRAIEMWLKDNDTSPTTDFPLSNKNLIPNHTLSYAITEWKSKRRIRNATKWSLYSSQSLLCN</sequence>
<dbReference type="SUPFAM" id="SSF56112">
    <property type="entry name" value="Protein kinase-like (PK-like)"/>
    <property type="match status" value="1"/>
</dbReference>
<dbReference type="InterPro" id="IPR011009">
    <property type="entry name" value="Kinase-like_dom_sf"/>
</dbReference>
<dbReference type="Gene3D" id="3.40.50.620">
    <property type="entry name" value="HUPs"/>
    <property type="match status" value="1"/>
</dbReference>
<dbReference type="OMA" id="DWNTNET"/>
<dbReference type="GO" id="GO:0005524">
    <property type="term" value="F:ATP binding"/>
    <property type="evidence" value="ECO:0007669"/>
    <property type="project" value="UniProtKB-UniRule"/>
</dbReference>
<dbReference type="SUPFAM" id="SSF57850">
    <property type="entry name" value="RING/U-box"/>
    <property type="match status" value="1"/>
</dbReference>
<organism evidence="15 16">
    <name type="scientific">Chenopodium quinoa</name>
    <name type="common">Quinoa</name>
    <dbReference type="NCBI Taxonomy" id="63459"/>
    <lineage>
        <taxon>Eukaryota</taxon>
        <taxon>Viridiplantae</taxon>
        <taxon>Streptophyta</taxon>
        <taxon>Embryophyta</taxon>
        <taxon>Tracheophyta</taxon>
        <taxon>Spermatophyta</taxon>
        <taxon>Magnoliopsida</taxon>
        <taxon>eudicotyledons</taxon>
        <taxon>Gunneridae</taxon>
        <taxon>Pentapetalae</taxon>
        <taxon>Caryophyllales</taxon>
        <taxon>Chenopodiaceae</taxon>
        <taxon>Chenopodioideae</taxon>
        <taxon>Atripliceae</taxon>
        <taxon>Chenopodium</taxon>
    </lineage>
</organism>
<evidence type="ECO:0000313" key="15">
    <source>
        <dbReference type="EnsemblPlants" id="AUR62015447-RA:cds"/>
    </source>
</evidence>
<dbReference type="CDD" id="cd16655">
    <property type="entry name" value="RING-Ubox_WDSUB1-like"/>
    <property type="match status" value="1"/>
</dbReference>
<evidence type="ECO:0000256" key="4">
    <source>
        <dbReference type="ARBA" id="ARBA00012483"/>
    </source>
</evidence>
<dbReference type="InterPro" id="IPR008271">
    <property type="entry name" value="Ser/Thr_kinase_AS"/>
</dbReference>
<comment type="catalytic activity">
    <reaction evidence="1">
        <text>S-ubiquitinyl-[E2 ubiquitin-conjugating enzyme]-L-cysteine + [acceptor protein]-L-lysine = [E2 ubiquitin-conjugating enzyme]-L-cysteine + N(6)-ubiquitinyl-[acceptor protein]-L-lysine.</text>
        <dbReference type="EC" id="2.3.2.27"/>
    </reaction>
</comment>
<evidence type="ECO:0000256" key="2">
    <source>
        <dbReference type="ARBA" id="ARBA00003861"/>
    </source>
</evidence>
<dbReference type="SUPFAM" id="SSF52402">
    <property type="entry name" value="Adenine nucleotide alpha hydrolases-like"/>
    <property type="match status" value="1"/>
</dbReference>
<accession>A0A803LMD6</accession>
<dbReference type="InterPro" id="IPR014729">
    <property type="entry name" value="Rossmann-like_a/b/a_fold"/>
</dbReference>
<name>A0A803LMD6_CHEQI</name>
<comment type="function">
    <text evidence="2">Functions as an E3 ubiquitin ligase.</text>
</comment>
<dbReference type="Proteomes" id="UP000596660">
    <property type="component" value="Unplaced"/>
</dbReference>
<dbReference type="Pfam" id="PF00069">
    <property type="entry name" value="Pkinase"/>
    <property type="match status" value="1"/>
</dbReference>
<evidence type="ECO:0000256" key="3">
    <source>
        <dbReference type="ARBA" id="ARBA00004906"/>
    </source>
</evidence>
<dbReference type="Gramene" id="AUR62015447-RA">
    <property type="protein sequence ID" value="AUR62015447-RA:cds"/>
    <property type="gene ID" value="AUR62015447"/>
</dbReference>
<dbReference type="PROSITE" id="PS00108">
    <property type="entry name" value="PROTEIN_KINASE_ST"/>
    <property type="match status" value="1"/>
</dbReference>
<feature type="binding site" evidence="10">
    <location>
        <position position="477"/>
    </location>
    <ligand>
        <name>ATP</name>
        <dbReference type="ChEBI" id="CHEBI:30616"/>
    </ligand>
</feature>
<evidence type="ECO:0000256" key="7">
    <source>
        <dbReference type="ARBA" id="ARBA00022777"/>
    </source>
</evidence>
<evidence type="ECO:0000256" key="8">
    <source>
        <dbReference type="ARBA" id="ARBA00022786"/>
    </source>
</evidence>
<dbReference type="GO" id="GO:0004672">
    <property type="term" value="F:protein kinase activity"/>
    <property type="evidence" value="ECO:0007669"/>
    <property type="project" value="InterPro"/>
</dbReference>
<evidence type="ECO:0000256" key="12">
    <source>
        <dbReference type="SAM" id="MobiDB-lite"/>
    </source>
</evidence>